<gene>
    <name evidence="1" type="ORF">TrRE_jg1233</name>
</gene>
<reference evidence="1" key="1">
    <citation type="submission" date="2022-07" db="EMBL/GenBank/DDBJ databases">
        <title>Genome analysis of Parmales, a sister group of diatoms, reveals the evolutionary specialization of diatoms from phago-mixotrophs to photoautotrophs.</title>
        <authorList>
            <person name="Ban H."/>
            <person name="Sato S."/>
            <person name="Yoshikawa S."/>
            <person name="Kazumasa Y."/>
            <person name="Nakamura Y."/>
            <person name="Ichinomiya M."/>
            <person name="Saitoh K."/>
            <person name="Sato N."/>
            <person name="Blanc-Mathieu R."/>
            <person name="Endo H."/>
            <person name="Kuwata A."/>
            <person name="Ogata H."/>
        </authorList>
    </citation>
    <scope>NUCLEOTIDE SEQUENCE</scope>
</reference>
<proteinExistence type="predicted"/>
<dbReference type="Proteomes" id="UP001165082">
    <property type="component" value="Unassembled WGS sequence"/>
</dbReference>
<dbReference type="AlphaFoldDB" id="A0A9W7L584"/>
<comment type="caution">
    <text evidence="1">The sequence shown here is derived from an EMBL/GenBank/DDBJ whole genome shotgun (WGS) entry which is preliminary data.</text>
</comment>
<dbReference type="EMBL" id="BRXZ01007604">
    <property type="protein sequence ID" value="GMI30238.1"/>
    <property type="molecule type" value="Genomic_DNA"/>
</dbReference>
<evidence type="ECO:0000313" key="2">
    <source>
        <dbReference type="Proteomes" id="UP001165082"/>
    </source>
</evidence>
<evidence type="ECO:0000313" key="1">
    <source>
        <dbReference type="EMBL" id="GMI30238.1"/>
    </source>
</evidence>
<sequence>MSHPKADSTKVDELELELIDFAIDVEDMIEEKTAEFDICQWTKETNLLDWHYQRREKYPLIFASAALTALAQPSSGAVERVFSRYRNLFDVGQQSMYWDEDSSGKILGMFLSYNKRMPTKTQKGAMIAMG</sequence>
<organism evidence="1 2">
    <name type="scientific">Triparma retinervis</name>
    <dbReference type="NCBI Taxonomy" id="2557542"/>
    <lineage>
        <taxon>Eukaryota</taxon>
        <taxon>Sar</taxon>
        <taxon>Stramenopiles</taxon>
        <taxon>Ochrophyta</taxon>
        <taxon>Bolidophyceae</taxon>
        <taxon>Parmales</taxon>
        <taxon>Triparmaceae</taxon>
        <taxon>Triparma</taxon>
    </lineage>
</organism>
<name>A0A9W7L584_9STRA</name>
<accession>A0A9W7L584</accession>
<keyword evidence="2" id="KW-1185">Reference proteome</keyword>
<protein>
    <submittedName>
        <fullName evidence="1">Uncharacterized protein</fullName>
    </submittedName>
</protein>